<proteinExistence type="predicted"/>
<feature type="transmembrane region" description="Helical" evidence="1">
    <location>
        <begin position="69"/>
        <end position="94"/>
    </location>
</feature>
<dbReference type="Proteomes" id="UP000078486">
    <property type="component" value="Unassembled WGS sequence"/>
</dbReference>
<keyword evidence="1" id="KW-0472">Membrane</keyword>
<accession>A0A178INZ5</accession>
<dbReference type="OrthoDB" id="343946at2"/>
<dbReference type="RefSeq" id="WP_068768770.1">
    <property type="nucleotide sequence ID" value="NZ_CP109796.1"/>
</dbReference>
<comment type="caution">
    <text evidence="2">The sequence shown here is derived from an EMBL/GenBank/DDBJ whole genome shotgun (WGS) entry which is preliminary data.</text>
</comment>
<reference evidence="2 3" key="1">
    <citation type="submission" date="2016-01" db="EMBL/GenBank/DDBJ databases">
        <title>High potential of lignocellulose degradation of a new Verrucomicrobia species.</title>
        <authorList>
            <person name="Wang Y."/>
            <person name="Shi Y."/>
            <person name="Qiu Z."/>
            <person name="Liu S."/>
            <person name="Yang H."/>
        </authorList>
    </citation>
    <scope>NUCLEOTIDE SEQUENCE [LARGE SCALE GENOMIC DNA]</scope>
    <source>
        <strain evidence="2 3">TSB47</strain>
    </source>
</reference>
<feature type="transmembrane region" description="Helical" evidence="1">
    <location>
        <begin position="123"/>
        <end position="140"/>
    </location>
</feature>
<organism evidence="2 3">
    <name type="scientific">Termitidicoccus mucosus</name>
    <dbReference type="NCBI Taxonomy" id="1184151"/>
    <lineage>
        <taxon>Bacteria</taxon>
        <taxon>Pseudomonadati</taxon>
        <taxon>Verrucomicrobiota</taxon>
        <taxon>Opitutia</taxon>
        <taxon>Opitutales</taxon>
        <taxon>Opitutaceae</taxon>
        <taxon>Termitidicoccus</taxon>
    </lineage>
</organism>
<dbReference type="STRING" id="1184151.AW736_02875"/>
<sequence length="141" mass="14741">MIYGIILIALGLLAVPSLVLAKKPNAKEIFDKVAPYQGGIGVLAILLGIWDIIHAIQNLGLLGVSVLGIFVWVLIVAMGLVELALGFIMAYGLISKNLLAKNEAAAAKGGALLAKLVPLQGKIGIAAIIIGIIYLILYMTL</sequence>
<keyword evidence="3" id="KW-1185">Reference proteome</keyword>
<gene>
    <name evidence="2" type="ORF">AW736_02875</name>
</gene>
<feature type="transmembrane region" description="Helical" evidence="1">
    <location>
        <begin position="37"/>
        <end position="57"/>
    </location>
</feature>
<evidence type="ECO:0000256" key="1">
    <source>
        <dbReference type="SAM" id="Phobius"/>
    </source>
</evidence>
<dbReference type="AlphaFoldDB" id="A0A178INZ5"/>
<keyword evidence="1" id="KW-1133">Transmembrane helix</keyword>
<name>A0A178INZ5_9BACT</name>
<evidence type="ECO:0000313" key="2">
    <source>
        <dbReference type="EMBL" id="OAM91502.1"/>
    </source>
</evidence>
<protein>
    <submittedName>
        <fullName evidence="2">Uncharacterized protein</fullName>
    </submittedName>
</protein>
<keyword evidence="1" id="KW-0812">Transmembrane</keyword>
<dbReference type="EMBL" id="LRRQ01000025">
    <property type="protein sequence ID" value="OAM91502.1"/>
    <property type="molecule type" value="Genomic_DNA"/>
</dbReference>
<evidence type="ECO:0000313" key="3">
    <source>
        <dbReference type="Proteomes" id="UP000078486"/>
    </source>
</evidence>